<dbReference type="AlphaFoldDB" id="A0AB39V148"/>
<dbReference type="GO" id="GO:0003723">
    <property type="term" value="F:RNA binding"/>
    <property type="evidence" value="ECO:0007669"/>
    <property type="project" value="UniProtKB-KW"/>
</dbReference>
<sequence length="322" mass="35710">MTETLVTEFIVPAELGEQRLDRVLTELLEGYSRSQIQSWIRAGDITLNGRVPRPRDKVVEGDRLKLDVTLPEQGDWAPEPMALEVLHEDEHILVINKPAGLVVHPAPGHMRGTLVNAVLAHHPGASRLPRAGIVHRLDKDTSGVMVVAKSLIAHASLVAQLQDRTMGREYVAVVHGEMTGGGQVDAPIGRHPQQRTRMAVVPDGKPAVTHYRIAERYAGFTRVDCQLESGRTHQIRVHLSHIGYPLVGDSLYAGRPRLPKGATPELLDMLGQFRRQALHAHWLHLDHPETGEPLEFQAPVPEDLEQLCEALRTWTAAQHADH</sequence>
<organism evidence="10">
    <name type="scientific">Thermohahella caldifontis</name>
    <dbReference type="NCBI Taxonomy" id="3142973"/>
    <lineage>
        <taxon>Bacteria</taxon>
        <taxon>Pseudomonadati</taxon>
        <taxon>Pseudomonadota</taxon>
        <taxon>Gammaproteobacteria</taxon>
        <taxon>Oceanospirillales</taxon>
        <taxon>Hahellaceae</taxon>
        <taxon>Thermohahella</taxon>
    </lineage>
</organism>
<dbReference type="EC" id="5.4.99.-" evidence="8"/>
<evidence type="ECO:0000256" key="4">
    <source>
        <dbReference type="ARBA" id="ARBA00036882"/>
    </source>
</evidence>
<dbReference type="Pfam" id="PF00849">
    <property type="entry name" value="PseudoU_synth_2"/>
    <property type="match status" value="1"/>
</dbReference>
<dbReference type="PROSITE" id="PS01129">
    <property type="entry name" value="PSI_RLU"/>
    <property type="match status" value="1"/>
</dbReference>
<comment type="catalytic activity">
    <reaction evidence="4">
        <text>uridine(1911/1915/1917) in 23S rRNA = pseudouridine(1911/1915/1917) in 23S rRNA</text>
        <dbReference type="Rhea" id="RHEA:42524"/>
        <dbReference type="Rhea" id="RHEA-COMP:10097"/>
        <dbReference type="Rhea" id="RHEA-COMP:10098"/>
        <dbReference type="ChEBI" id="CHEBI:65314"/>
        <dbReference type="ChEBI" id="CHEBI:65315"/>
        <dbReference type="EC" id="5.4.99.23"/>
    </reaction>
</comment>
<keyword evidence="3 8" id="KW-0413">Isomerase</keyword>
<comment type="similarity">
    <text evidence="1 8">Belongs to the pseudouridine synthase RluA family.</text>
</comment>
<reference evidence="10" key="1">
    <citation type="submission" date="2024-05" db="EMBL/GenBank/DDBJ databases">
        <title>Genome sequencing of novel strain.</title>
        <authorList>
            <person name="Ganbat D."/>
            <person name="Ganbat S."/>
            <person name="Lee S.-J."/>
        </authorList>
    </citation>
    <scope>NUCLEOTIDE SEQUENCE</scope>
    <source>
        <strain evidence="10">SMD15-11</strain>
    </source>
</reference>
<dbReference type="GO" id="GO:0160140">
    <property type="term" value="F:23S rRNA pseudouridine(1911/1915/1917) synthase activity"/>
    <property type="evidence" value="ECO:0007669"/>
    <property type="project" value="UniProtKB-EC"/>
</dbReference>
<evidence type="ECO:0000256" key="8">
    <source>
        <dbReference type="RuleBase" id="RU362028"/>
    </source>
</evidence>
<feature type="active site" evidence="6">
    <location>
        <position position="138"/>
    </location>
</feature>
<dbReference type="NCBIfam" id="TIGR00005">
    <property type="entry name" value="rluA_subfam"/>
    <property type="match status" value="1"/>
</dbReference>
<dbReference type="SUPFAM" id="SSF55174">
    <property type="entry name" value="Alpha-L RNA-binding motif"/>
    <property type="match status" value="1"/>
</dbReference>
<evidence type="ECO:0000256" key="5">
    <source>
        <dbReference type="ARBA" id="ARBA00056072"/>
    </source>
</evidence>
<dbReference type="InterPro" id="IPR006145">
    <property type="entry name" value="PsdUridine_synth_RsuA/RluA"/>
</dbReference>
<evidence type="ECO:0000313" key="10">
    <source>
        <dbReference type="EMBL" id="XDT73877.1"/>
    </source>
</evidence>
<dbReference type="KEGG" id="tcd:AAIA72_07875"/>
<dbReference type="InterPro" id="IPR020103">
    <property type="entry name" value="PsdUridine_synth_cat_dom_sf"/>
</dbReference>
<dbReference type="NCBIfam" id="NF008385">
    <property type="entry name" value="PRK11180.1"/>
    <property type="match status" value="1"/>
</dbReference>
<dbReference type="InterPro" id="IPR006224">
    <property type="entry name" value="PsdUridine_synth_RluA-like_CS"/>
</dbReference>
<evidence type="ECO:0000256" key="2">
    <source>
        <dbReference type="ARBA" id="ARBA00022884"/>
    </source>
</evidence>
<dbReference type="EMBL" id="CP154858">
    <property type="protein sequence ID" value="XDT73877.1"/>
    <property type="molecule type" value="Genomic_DNA"/>
</dbReference>
<dbReference type="InterPro" id="IPR006225">
    <property type="entry name" value="PsdUridine_synth_RluC/D"/>
</dbReference>
<dbReference type="Gene3D" id="3.30.2350.10">
    <property type="entry name" value="Pseudouridine synthase"/>
    <property type="match status" value="1"/>
</dbReference>
<gene>
    <name evidence="10" type="primary">rluD</name>
    <name evidence="10" type="ORF">AAIA72_07875</name>
</gene>
<dbReference type="CDD" id="cd00165">
    <property type="entry name" value="S4"/>
    <property type="match status" value="1"/>
</dbReference>
<keyword evidence="2 7" id="KW-0694">RNA-binding</keyword>
<dbReference type="CDD" id="cd02869">
    <property type="entry name" value="PseudoU_synth_RluA_like"/>
    <property type="match status" value="1"/>
</dbReference>
<dbReference type="PANTHER" id="PTHR21600">
    <property type="entry name" value="MITOCHONDRIAL RNA PSEUDOURIDINE SYNTHASE"/>
    <property type="match status" value="1"/>
</dbReference>
<evidence type="ECO:0000256" key="3">
    <source>
        <dbReference type="ARBA" id="ARBA00023235"/>
    </source>
</evidence>
<dbReference type="InterPro" id="IPR002942">
    <property type="entry name" value="S4_RNA-bd"/>
</dbReference>
<dbReference type="InterPro" id="IPR036986">
    <property type="entry name" value="S4_RNA-bd_sf"/>
</dbReference>
<dbReference type="PROSITE" id="PS50889">
    <property type="entry name" value="S4"/>
    <property type="match status" value="1"/>
</dbReference>
<comment type="catalytic activity">
    <reaction evidence="8">
        <text>a uridine in RNA = a pseudouridine in RNA</text>
        <dbReference type="Rhea" id="RHEA:48348"/>
        <dbReference type="Rhea" id="RHEA-COMP:12068"/>
        <dbReference type="Rhea" id="RHEA-COMP:12069"/>
        <dbReference type="ChEBI" id="CHEBI:65314"/>
        <dbReference type="ChEBI" id="CHEBI:65315"/>
    </reaction>
</comment>
<feature type="domain" description="RNA-binding S4" evidence="9">
    <location>
        <begin position="18"/>
        <end position="75"/>
    </location>
</feature>
<dbReference type="InterPro" id="IPR050188">
    <property type="entry name" value="RluA_PseudoU_synthase"/>
</dbReference>
<dbReference type="Gene3D" id="3.10.290.10">
    <property type="entry name" value="RNA-binding S4 domain"/>
    <property type="match status" value="1"/>
</dbReference>
<comment type="function">
    <text evidence="5">Responsible for synthesis of pseudouridine from uracil at positions 1911, 1915 and 1917 in 23S ribosomal RNA.</text>
</comment>
<dbReference type="Pfam" id="PF01479">
    <property type="entry name" value="S4"/>
    <property type="match status" value="1"/>
</dbReference>
<evidence type="ECO:0000256" key="1">
    <source>
        <dbReference type="ARBA" id="ARBA00010876"/>
    </source>
</evidence>
<accession>A0AB39V148</accession>
<protein>
    <recommendedName>
        <fullName evidence="8">Pseudouridine synthase</fullName>
        <ecNumber evidence="8">5.4.99.-</ecNumber>
    </recommendedName>
</protein>
<dbReference type="SMART" id="SM00363">
    <property type="entry name" value="S4"/>
    <property type="match status" value="1"/>
</dbReference>
<evidence type="ECO:0000256" key="6">
    <source>
        <dbReference type="PIRSR" id="PIRSR606225-1"/>
    </source>
</evidence>
<proteinExistence type="inferred from homology"/>
<name>A0AB39V148_9GAMM</name>
<dbReference type="PANTHER" id="PTHR21600:SF44">
    <property type="entry name" value="RIBOSOMAL LARGE SUBUNIT PSEUDOURIDINE SYNTHASE D"/>
    <property type="match status" value="1"/>
</dbReference>
<dbReference type="SUPFAM" id="SSF55120">
    <property type="entry name" value="Pseudouridine synthase"/>
    <property type="match status" value="1"/>
</dbReference>
<dbReference type="RefSeq" id="WP_369602855.1">
    <property type="nucleotide sequence ID" value="NZ_CP154858.1"/>
</dbReference>
<evidence type="ECO:0000256" key="7">
    <source>
        <dbReference type="PROSITE-ProRule" id="PRU00182"/>
    </source>
</evidence>
<dbReference type="FunFam" id="3.30.2350.10:FF:000006">
    <property type="entry name" value="Pseudouridine synthase"/>
    <property type="match status" value="1"/>
</dbReference>
<evidence type="ECO:0000259" key="9">
    <source>
        <dbReference type="SMART" id="SM00363"/>
    </source>
</evidence>
<dbReference type="GO" id="GO:0000455">
    <property type="term" value="P:enzyme-directed rRNA pseudouridine synthesis"/>
    <property type="evidence" value="ECO:0007669"/>
    <property type="project" value="TreeGrafter"/>
</dbReference>